<feature type="domain" description="Sfi1 spindle body" evidence="2">
    <location>
        <begin position="484"/>
        <end position="1048"/>
    </location>
</feature>
<organism evidence="3 4">
    <name type="scientific">Diplogelasinospora grovesii</name>
    <dbReference type="NCBI Taxonomy" id="303347"/>
    <lineage>
        <taxon>Eukaryota</taxon>
        <taxon>Fungi</taxon>
        <taxon>Dikarya</taxon>
        <taxon>Ascomycota</taxon>
        <taxon>Pezizomycotina</taxon>
        <taxon>Sordariomycetes</taxon>
        <taxon>Sordariomycetidae</taxon>
        <taxon>Sordariales</taxon>
        <taxon>Diplogelasinosporaceae</taxon>
        <taxon>Diplogelasinospora</taxon>
    </lineage>
</organism>
<reference evidence="4" key="1">
    <citation type="journal article" date="2023" name="Mol. Phylogenet. Evol.">
        <title>Genome-scale phylogeny and comparative genomics of the fungal order Sordariales.</title>
        <authorList>
            <person name="Hensen N."/>
            <person name="Bonometti L."/>
            <person name="Westerberg I."/>
            <person name="Brannstrom I.O."/>
            <person name="Guillou S."/>
            <person name="Cros-Aarteil S."/>
            <person name="Calhoun S."/>
            <person name="Haridas S."/>
            <person name="Kuo A."/>
            <person name="Mondo S."/>
            <person name="Pangilinan J."/>
            <person name="Riley R."/>
            <person name="LaButti K."/>
            <person name="Andreopoulos B."/>
            <person name="Lipzen A."/>
            <person name="Chen C."/>
            <person name="Yan M."/>
            <person name="Daum C."/>
            <person name="Ng V."/>
            <person name="Clum A."/>
            <person name="Steindorff A."/>
            <person name="Ohm R.A."/>
            <person name="Martin F."/>
            <person name="Silar P."/>
            <person name="Natvig D.O."/>
            <person name="Lalanne C."/>
            <person name="Gautier V."/>
            <person name="Ament-Velasquez S.L."/>
            <person name="Kruys A."/>
            <person name="Hutchinson M.I."/>
            <person name="Powell A.J."/>
            <person name="Barry K."/>
            <person name="Miller A.N."/>
            <person name="Grigoriev I.V."/>
            <person name="Debuchy R."/>
            <person name="Gladieux P."/>
            <person name="Hiltunen Thoren M."/>
            <person name="Johannesson H."/>
        </authorList>
    </citation>
    <scope>NUCLEOTIDE SEQUENCE [LARGE SCALE GENOMIC DNA]</scope>
    <source>
        <strain evidence="4">CBS 340.73</strain>
    </source>
</reference>
<dbReference type="Proteomes" id="UP001303473">
    <property type="component" value="Unassembled WGS sequence"/>
</dbReference>
<comment type="caution">
    <text evidence="3">The sequence shown here is derived from an EMBL/GenBank/DDBJ whole genome shotgun (WGS) entry which is preliminary data.</text>
</comment>
<evidence type="ECO:0000313" key="3">
    <source>
        <dbReference type="EMBL" id="KAK3944479.1"/>
    </source>
</evidence>
<dbReference type="InterPro" id="IPR013665">
    <property type="entry name" value="Sfi1_dom"/>
</dbReference>
<feature type="compositionally biased region" description="Low complexity" evidence="1">
    <location>
        <begin position="226"/>
        <end position="241"/>
    </location>
</feature>
<sequence>MPPQSSLPLRDGRAGFNKPIQRSSPPHVSVPNSSSYLQNEPSMYSDDDIKLLHDIVTLGEAIYPTLPERDRLPTNALFQAAEQVLPAHGYDPDQDAPSHITRLIFKIGGQRSGTTLSDKFRSVLGGMGIRLELVNSSSIEQSPASAPFRSPAVSRTASSRSSLRSSTQQSPEGGETQTATGTVDNLPLRRPMQYLHRRSPVPRSALRSPLSGQQSPADTPGRLSRSRSVSFVDPDPSSSPDNARRPPTRNGNVPHGLQRKESEGARRQSPTKVDSEVVRRPSIIPYIRNHVGGERHHPDKEIVGAKEGVGQDLNHRRFPTHIPAPQKISGSPRAFGHVQKEADGHKPDGRQALEEAPEITRETEVDQDPPQLDGSDSVHDNASEATIQSEGDTFRVSFQDELPPAHTHVSLDLLESRQHQFEQHYAGKLMEHAFSKWRTAAQESMGYTREQETCAIEMDDIDMVAEVLDVWQEEAAFAKEERLRAQAAADHELNYIMKMEKRAKRVYEIFTIRNVLAHWQDCAQDEVDRIAVARRHLVRKRAFDGWRAQHVEDESKVTNFILYNALQKWTQVNLLHEVREHVANQHYDRNLIKDSLQVMRDDYKGRLADEYHETRLIQSCLQTWFIRRREVVDEYEVAVALDERLLLDEVVNIWHEETEDLQYTAYDCTVQKLAGDCRRVLSDWQEQTRLNMLLRQWSAKQDTRIEYRVLSTWHSAVLEAKRTTEFADVLFVEDKIDRWNCEAKLKFFTACVEEETKRDTLGHWALEEKLAWFKRHSENGTKYKTLHILHSAAKQTQAARVQAQEEADYVSTTYTEYECIDTWYAQTEAMWRHGHNANLVSLYRTTKPCLDTWQERYNRGVARKAYARREADKNARKLTLSSVLGTWPGIAKQTKRDRLMSTLRQYRRQYKVDLASSCLGRWWSAAAEANDLRRDANDIHLEHKREDVNDYLDFWSYTAGRAQNIRQIAADAELEVYIGEWAGHLYEAREDEQDAIDYDTDKTLGQCWKKWEFQNLQQEGRKNAVAAVRDRNEKRWCSQVLEDWHQRAVPETALDPRASTLSSRRSVRQHQYLSRSAVVAPLPPYYAPTIPTIQPTFSSVQVQIPDRTRRFNQTLPRGIGAAIGTTPQAQFPSVSQLGMGRTRTPAIVYNQQQQQQQLGPMAEFDEDSFVGPDEEMNDPGFMSTPTKWTGSARPLGYRPTTTPSAILPSPYERELRQTYGSTGAGHQTTRPVRTVEFADIREESAEL</sequence>
<feature type="compositionally biased region" description="Low complexity" evidence="1">
    <location>
        <begin position="23"/>
        <end position="35"/>
    </location>
</feature>
<feature type="region of interest" description="Disordered" evidence="1">
    <location>
        <begin position="1175"/>
        <end position="1211"/>
    </location>
</feature>
<feature type="region of interest" description="Disordered" evidence="1">
    <location>
        <begin position="1"/>
        <end position="41"/>
    </location>
</feature>
<evidence type="ECO:0000313" key="4">
    <source>
        <dbReference type="Proteomes" id="UP001303473"/>
    </source>
</evidence>
<keyword evidence="4" id="KW-1185">Reference proteome</keyword>
<evidence type="ECO:0000259" key="2">
    <source>
        <dbReference type="Pfam" id="PF08457"/>
    </source>
</evidence>
<dbReference type="EMBL" id="MU853759">
    <property type="protein sequence ID" value="KAK3944479.1"/>
    <property type="molecule type" value="Genomic_DNA"/>
</dbReference>
<name>A0AAN6S8K3_9PEZI</name>
<proteinExistence type="predicted"/>
<feature type="region of interest" description="Disordered" evidence="1">
    <location>
        <begin position="356"/>
        <end position="379"/>
    </location>
</feature>
<dbReference type="Pfam" id="PF08457">
    <property type="entry name" value="Sfi1"/>
    <property type="match status" value="1"/>
</dbReference>
<feature type="region of interest" description="Disordered" evidence="1">
    <location>
        <begin position="138"/>
        <end position="281"/>
    </location>
</feature>
<feature type="compositionally biased region" description="Low complexity" evidence="1">
    <location>
        <begin position="149"/>
        <end position="171"/>
    </location>
</feature>
<protein>
    <submittedName>
        <fullName evidence="3">Sfi1 spindle body protein-domain-containing protein</fullName>
    </submittedName>
</protein>
<gene>
    <name evidence="3" type="ORF">QBC46DRAFT_446044</name>
</gene>
<dbReference type="AlphaFoldDB" id="A0AAN6S8K3"/>
<evidence type="ECO:0000256" key="1">
    <source>
        <dbReference type="SAM" id="MobiDB-lite"/>
    </source>
</evidence>
<accession>A0AAN6S8K3</accession>